<name>A0ABS2QKU1_9BACI</name>
<keyword evidence="2" id="KW-1185">Reference proteome</keyword>
<sequence length="74" mass="8562">MERVAAYFRNENDAEDVRAKLQALAVSDVLVDKVPEDNNRILDIIRDVFRDVDNKGHEHSPYIVEFLVSEADFE</sequence>
<dbReference type="RefSeq" id="WP_204544755.1">
    <property type="nucleotide sequence ID" value="NZ_JAFBFI010000015.1"/>
</dbReference>
<comment type="caution">
    <text evidence="1">The sequence shown here is derived from an EMBL/GenBank/DDBJ whole genome shotgun (WGS) entry which is preliminary data.</text>
</comment>
<protein>
    <submittedName>
        <fullName evidence="1">Uncharacterized protein</fullName>
    </submittedName>
</protein>
<gene>
    <name evidence="1" type="ORF">JOC77_003233</name>
</gene>
<organism evidence="1 2">
    <name type="scientific">Peribacillus deserti</name>
    <dbReference type="NCBI Taxonomy" id="673318"/>
    <lineage>
        <taxon>Bacteria</taxon>
        <taxon>Bacillati</taxon>
        <taxon>Bacillota</taxon>
        <taxon>Bacilli</taxon>
        <taxon>Bacillales</taxon>
        <taxon>Bacillaceae</taxon>
        <taxon>Peribacillus</taxon>
    </lineage>
</organism>
<dbReference type="EMBL" id="JAFBFI010000015">
    <property type="protein sequence ID" value="MBM7693789.1"/>
    <property type="molecule type" value="Genomic_DNA"/>
</dbReference>
<evidence type="ECO:0000313" key="2">
    <source>
        <dbReference type="Proteomes" id="UP000823486"/>
    </source>
</evidence>
<proteinExistence type="predicted"/>
<accession>A0ABS2QKU1</accession>
<dbReference type="Proteomes" id="UP000823486">
    <property type="component" value="Unassembled WGS sequence"/>
</dbReference>
<reference evidence="1 2" key="1">
    <citation type="submission" date="2021-01" db="EMBL/GenBank/DDBJ databases">
        <title>Genomic Encyclopedia of Type Strains, Phase IV (KMG-IV): sequencing the most valuable type-strain genomes for metagenomic binning, comparative biology and taxonomic classification.</title>
        <authorList>
            <person name="Goeker M."/>
        </authorList>
    </citation>
    <scope>NUCLEOTIDE SEQUENCE [LARGE SCALE GENOMIC DNA]</scope>
    <source>
        <strain evidence="1 2">DSM 105482</strain>
    </source>
</reference>
<evidence type="ECO:0000313" key="1">
    <source>
        <dbReference type="EMBL" id="MBM7693789.1"/>
    </source>
</evidence>